<dbReference type="SMART" id="SM00355">
    <property type="entry name" value="ZnF_C2H2"/>
    <property type="match status" value="9"/>
</dbReference>
<protein>
    <recommendedName>
        <fullName evidence="7">C2H2-type domain-containing protein</fullName>
    </recommendedName>
</protein>
<feature type="domain" description="C2H2-type" evidence="7">
    <location>
        <begin position="255"/>
        <end position="283"/>
    </location>
</feature>
<dbReference type="GO" id="GO:0000977">
    <property type="term" value="F:RNA polymerase II transcription regulatory region sequence-specific DNA binding"/>
    <property type="evidence" value="ECO:0007669"/>
    <property type="project" value="TreeGrafter"/>
</dbReference>
<dbReference type="InterPro" id="IPR013087">
    <property type="entry name" value="Znf_C2H2_type"/>
</dbReference>
<keyword evidence="4" id="KW-0862">Zinc</keyword>
<reference evidence="8" key="2">
    <citation type="submission" date="2022-10" db="EMBL/GenBank/DDBJ databases">
        <authorList>
            <consortium name="ENA_rothamsted_submissions"/>
            <consortium name="culmorum"/>
            <person name="King R."/>
        </authorList>
    </citation>
    <scope>NUCLEOTIDE SEQUENCE</scope>
</reference>
<dbReference type="PROSITE" id="PS50157">
    <property type="entry name" value="ZINC_FINGER_C2H2_2"/>
    <property type="match status" value="4"/>
</dbReference>
<dbReference type="AlphaFoldDB" id="A0A9N9RX02"/>
<keyword evidence="1" id="KW-0479">Metal-binding</keyword>
<dbReference type="Gene3D" id="3.30.160.60">
    <property type="entry name" value="Classic Zinc Finger"/>
    <property type="match status" value="3"/>
</dbReference>
<dbReference type="SUPFAM" id="SSF57667">
    <property type="entry name" value="beta-beta-alpha zinc fingers"/>
    <property type="match status" value="1"/>
</dbReference>
<keyword evidence="3 6" id="KW-0863">Zinc-finger</keyword>
<dbReference type="InterPro" id="IPR036236">
    <property type="entry name" value="Znf_C2H2_sf"/>
</dbReference>
<evidence type="ECO:0000313" key="9">
    <source>
        <dbReference type="Proteomes" id="UP001153620"/>
    </source>
</evidence>
<organism evidence="8 9">
    <name type="scientific">Chironomus riparius</name>
    <dbReference type="NCBI Taxonomy" id="315576"/>
    <lineage>
        <taxon>Eukaryota</taxon>
        <taxon>Metazoa</taxon>
        <taxon>Ecdysozoa</taxon>
        <taxon>Arthropoda</taxon>
        <taxon>Hexapoda</taxon>
        <taxon>Insecta</taxon>
        <taxon>Pterygota</taxon>
        <taxon>Neoptera</taxon>
        <taxon>Endopterygota</taxon>
        <taxon>Diptera</taxon>
        <taxon>Nematocera</taxon>
        <taxon>Chironomoidea</taxon>
        <taxon>Chironomidae</taxon>
        <taxon>Chironominae</taxon>
        <taxon>Chironomus</taxon>
    </lineage>
</organism>
<evidence type="ECO:0000256" key="5">
    <source>
        <dbReference type="ARBA" id="ARBA00023125"/>
    </source>
</evidence>
<evidence type="ECO:0000259" key="7">
    <source>
        <dbReference type="PROSITE" id="PS50157"/>
    </source>
</evidence>
<dbReference type="SMART" id="SM00980">
    <property type="entry name" value="THAP"/>
    <property type="match status" value="1"/>
</dbReference>
<evidence type="ECO:0000256" key="4">
    <source>
        <dbReference type="ARBA" id="ARBA00022833"/>
    </source>
</evidence>
<dbReference type="SMART" id="SM00692">
    <property type="entry name" value="DM3"/>
    <property type="match status" value="1"/>
</dbReference>
<dbReference type="SUPFAM" id="SSF57716">
    <property type="entry name" value="Glucocorticoid receptor-like (DNA-binding domain)"/>
    <property type="match status" value="1"/>
</dbReference>
<keyword evidence="9" id="KW-1185">Reference proteome</keyword>
<accession>A0A9N9RX02</accession>
<evidence type="ECO:0000256" key="3">
    <source>
        <dbReference type="ARBA" id="ARBA00022771"/>
    </source>
</evidence>
<dbReference type="InterPro" id="IPR006612">
    <property type="entry name" value="THAP_Znf"/>
</dbReference>
<dbReference type="GO" id="GO:0000981">
    <property type="term" value="F:DNA-binding transcription factor activity, RNA polymerase II-specific"/>
    <property type="evidence" value="ECO:0007669"/>
    <property type="project" value="TreeGrafter"/>
</dbReference>
<evidence type="ECO:0000313" key="8">
    <source>
        <dbReference type="EMBL" id="CAG9804907.1"/>
    </source>
</evidence>
<evidence type="ECO:0000256" key="2">
    <source>
        <dbReference type="ARBA" id="ARBA00022737"/>
    </source>
</evidence>
<sequence length="828" mass="96195">MEENKCVIKNCGSTTNNLFCSPSDDEILKKWQEIIKTTESSFYVCDNHFSSKDVVIERYLEPLAVPTLDIIDEVENVVVDTCGICLEKLKDEKIQLSKQNSDNFKAVTGYEPVKDQICESCSNFLQTYQIFKTEIKEKHKKLRFKDIQNNESDDDCVVVVSESIEKPSDRSKLPRIVKLPPSIISKVKKLNDGNDIKTQFRCKHCYFKTNERISLIEHIDGNHYFPCRQCPFISSNKPLLTLHVNKFHSIDKVSIICGICDKTFNDKNEIDRHYETKHDEQTCSFFMCFYCKTNCKTGLELRYHYDQFHSTGLTTAQHQINNTKLQLALLIGNKERKTDASKNRSYNEIMDRIKNVVTVKKVPNKKKKRKISSSCLLPLNTPIYIGQSEKPKPQKPVPKITEVTIVNNSNSYLAEIPDPMTSSDEEIEAVIADIIDTISLDSDSDYDVPLKKLAASTSTDKAQDIKNVLKNRVQSIKDGTREFDKNKKELDKNLKYVFRCFTCDEYYDDVTKLLKHREDVHPPSETLKNYQPFDMTKVPADPRKYERKKPENKNAKVACDICSFIVQENNLERHKRRVHAEKQYLCHVCSKAFGDPSAFKYHVMKHDPETMYQCDMCNKGWVTKGLLAKHIRRTHLKIPSVRDVCTICKKKLYRNMKHTNVLEMHMKKYHPDGKDDGHRVNEETNYYDCEKCGASYWDLYTFIRHSCDKGRHQVRCLDCLMPCGSLESLAKHKVTRCKKINPFTNSIGLKDLADAKERINSNPNYQKILQQQQTYSNVQQHNSNNVQSQVPQMQPQTSQAQPQIQIQSQQYFHFHPQYQPQFFTNFQN</sequence>
<dbReference type="GO" id="GO:0008270">
    <property type="term" value="F:zinc ion binding"/>
    <property type="evidence" value="ECO:0007669"/>
    <property type="project" value="UniProtKB-KW"/>
</dbReference>
<feature type="domain" description="C2H2-type" evidence="7">
    <location>
        <begin position="584"/>
        <end position="611"/>
    </location>
</feature>
<dbReference type="GO" id="GO:0005634">
    <property type="term" value="C:nucleus"/>
    <property type="evidence" value="ECO:0007669"/>
    <property type="project" value="TreeGrafter"/>
</dbReference>
<keyword evidence="5" id="KW-0238">DNA-binding</keyword>
<dbReference type="EMBL" id="OU895878">
    <property type="protein sequence ID" value="CAG9804907.1"/>
    <property type="molecule type" value="Genomic_DNA"/>
</dbReference>
<gene>
    <name evidence="8" type="ORF">CHIRRI_LOCUS7784</name>
</gene>
<reference evidence="8" key="1">
    <citation type="submission" date="2022-01" db="EMBL/GenBank/DDBJ databases">
        <authorList>
            <person name="King R."/>
        </authorList>
    </citation>
    <scope>NUCLEOTIDE SEQUENCE</scope>
</reference>
<feature type="domain" description="C2H2-type" evidence="7">
    <location>
        <begin position="498"/>
        <end position="526"/>
    </location>
</feature>
<dbReference type="OrthoDB" id="427030at2759"/>
<dbReference type="PANTHER" id="PTHR24379:SF127">
    <property type="entry name" value="BLOODY FINGERS-RELATED"/>
    <property type="match status" value="1"/>
</dbReference>
<feature type="domain" description="C2H2-type" evidence="7">
    <location>
        <begin position="612"/>
        <end position="635"/>
    </location>
</feature>
<dbReference type="PROSITE" id="PS00028">
    <property type="entry name" value="ZINC_FINGER_C2H2_1"/>
    <property type="match status" value="4"/>
</dbReference>
<evidence type="ECO:0000256" key="1">
    <source>
        <dbReference type="ARBA" id="ARBA00022723"/>
    </source>
</evidence>
<name>A0A9N9RX02_9DIPT</name>
<keyword evidence="2" id="KW-0677">Repeat</keyword>
<dbReference type="Proteomes" id="UP001153620">
    <property type="component" value="Chromosome 2"/>
</dbReference>
<proteinExistence type="predicted"/>
<evidence type="ECO:0000256" key="6">
    <source>
        <dbReference type="PROSITE-ProRule" id="PRU00042"/>
    </source>
</evidence>
<dbReference type="PANTHER" id="PTHR24379">
    <property type="entry name" value="KRAB AND ZINC FINGER DOMAIN-CONTAINING"/>
    <property type="match status" value="1"/>
</dbReference>